<feature type="non-terminal residue" evidence="2">
    <location>
        <position position="1"/>
    </location>
</feature>
<comment type="caution">
    <text evidence="2">The sequence shown here is derived from an EMBL/GenBank/DDBJ whole genome shotgun (WGS) entry which is preliminary data.</text>
</comment>
<accession>A0AAE0VRZ8</accession>
<protein>
    <submittedName>
        <fullName evidence="2">Uncharacterized protein</fullName>
    </submittedName>
</protein>
<reference evidence="2" key="3">
    <citation type="submission" date="2023-05" db="EMBL/GenBank/DDBJ databases">
        <authorList>
            <person name="Smith C.H."/>
        </authorList>
    </citation>
    <scope>NUCLEOTIDE SEQUENCE</scope>
    <source>
        <strain evidence="2">CHS0354</strain>
        <tissue evidence="2">Mantle</tissue>
    </source>
</reference>
<gene>
    <name evidence="2" type="ORF">CHS0354_019771</name>
</gene>
<organism evidence="2 3">
    <name type="scientific">Potamilus streckersoni</name>
    <dbReference type="NCBI Taxonomy" id="2493646"/>
    <lineage>
        <taxon>Eukaryota</taxon>
        <taxon>Metazoa</taxon>
        <taxon>Spiralia</taxon>
        <taxon>Lophotrochozoa</taxon>
        <taxon>Mollusca</taxon>
        <taxon>Bivalvia</taxon>
        <taxon>Autobranchia</taxon>
        <taxon>Heteroconchia</taxon>
        <taxon>Palaeoheterodonta</taxon>
        <taxon>Unionida</taxon>
        <taxon>Unionoidea</taxon>
        <taxon>Unionidae</taxon>
        <taxon>Ambleminae</taxon>
        <taxon>Lampsilini</taxon>
        <taxon>Potamilus</taxon>
    </lineage>
</organism>
<evidence type="ECO:0000313" key="2">
    <source>
        <dbReference type="EMBL" id="KAK3587881.1"/>
    </source>
</evidence>
<reference evidence="2" key="1">
    <citation type="journal article" date="2021" name="Genome Biol. Evol.">
        <title>A High-Quality Reference Genome for a Parasitic Bivalve with Doubly Uniparental Inheritance (Bivalvia: Unionida).</title>
        <authorList>
            <person name="Smith C.H."/>
        </authorList>
    </citation>
    <scope>NUCLEOTIDE SEQUENCE</scope>
    <source>
        <strain evidence="2">CHS0354</strain>
    </source>
</reference>
<evidence type="ECO:0000256" key="1">
    <source>
        <dbReference type="SAM" id="MobiDB-lite"/>
    </source>
</evidence>
<reference evidence="2" key="2">
    <citation type="journal article" date="2021" name="Genome Biol. Evol.">
        <title>Developing a high-quality reference genome for a parasitic bivalve with doubly uniparental inheritance (Bivalvia: Unionida).</title>
        <authorList>
            <person name="Smith C.H."/>
        </authorList>
    </citation>
    <scope>NUCLEOTIDE SEQUENCE</scope>
    <source>
        <strain evidence="2">CHS0354</strain>
        <tissue evidence="2">Mantle</tissue>
    </source>
</reference>
<dbReference type="EMBL" id="JAEAOA010001201">
    <property type="protein sequence ID" value="KAK3587881.1"/>
    <property type="molecule type" value="Genomic_DNA"/>
</dbReference>
<feature type="region of interest" description="Disordered" evidence="1">
    <location>
        <begin position="13"/>
        <end position="36"/>
    </location>
</feature>
<proteinExistence type="predicted"/>
<dbReference type="Proteomes" id="UP001195483">
    <property type="component" value="Unassembled WGS sequence"/>
</dbReference>
<name>A0AAE0VRZ8_9BIVA</name>
<sequence>SNVCNEDSFIRFQDKSSLGQKPDDGGRTENHRIKAPWCRTKVPGKDKVHFG</sequence>
<keyword evidence="3" id="KW-1185">Reference proteome</keyword>
<evidence type="ECO:0000313" key="3">
    <source>
        <dbReference type="Proteomes" id="UP001195483"/>
    </source>
</evidence>
<dbReference type="AlphaFoldDB" id="A0AAE0VRZ8"/>
<feature type="compositionally biased region" description="Basic and acidic residues" evidence="1">
    <location>
        <begin position="21"/>
        <end position="32"/>
    </location>
</feature>